<evidence type="ECO:0000256" key="4">
    <source>
        <dbReference type="ARBA" id="ARBA00022475"/>
    </source>
</evidence>
<dbReference type="GO" id="GO:0071978">
    <property type="term" value="P:bacterial-type flagellum-dependent swarming motility"/>
    <property type="evidence" value="ECO:0007669"/>
    <property type="project" value="TreeGrafter"/>
</dbReference>
<dbReference type="AlphaFoldDB" id="A0A9Q4DPQ7"/>
<evidence type="ECO:0000313" key="11">
    <source>
        <dbReference type="EMBL" id="MCY8120808.1"/>
    </source>
</evidence>
<dbReference type="PANTHER" id="PTHR35091">
    <property type="entry name" value="FLAGELLAR PROTEIN FLIL"/>
    <property type="match status" value="1"/>
</dbReference>
<dbReference type="GO" id="GO:0005886">
    <property type="term" value="C:plasma membrane"/>
    <property type="evidence" value="ECO:0007669"/>
    <property type="project" value="UniProtKB-SubCell"/>
</dbReference>
<keyword evidence="11" id="KW-0966">Cell projection</keyword>
<evidence type="ECO:0000256" key="2">
    <source>
        <dbReference type="ARBA" id="ARBA00004162"/>
    </source>
</evidence>
<proteinExistence type="inferred from homology"/>
<reference evidence="11" key="1">
    <citation type="submission" date="2022-02" db="EMBL/GenBank/DDBJ databases">
        <title>Crop Bioprotection Bacillus Genome Sequencing.</title>
        <authorList>
            <person name="Dunlap C."/>
        </authorList>
    </citation>
    <scope>NUCLEOTIDE SEQUENCE</scope>
    <source>
        <strain evidence="11">M18B4</strain>
    </source>
</reference>
<gene>
    <name evidence="11" type="primary">fliL</name>
    <name evidence="11" type="ORF">MOC45_09325</name>
</gene>
<keyword evidence="8" id="KW-1133">Transmembrane helix</keyword>
<dbReference type="RefSeq" id="WP_003220878.1">
    <property type="nucleotide sequence ID" value="NZ_CBCRWV010000003.1"/>
</dbReference>
<evidence type="ECO:0000256" key="5">
    <source>
        <dbReference type="ARBA" id="ARBA00022500"/>
    </source>
</evidence>
<keyword evidence="6" id="KW-0812">Transmembrane</keyword>
<dbReference type="InterPro" id="IPR005503">
    <property type="entry name" value="FliL"/>
</dbReference>
<evidence type="ECO:0000256" key="3">
    <source>
        <dbReference type="ARBA" id="ARBA00008281"/>
    </source>
</evidence>
<dbReference type="EMBL" id="JALANJ010000011">
    <property type="protein sequence ID" value="MCY8120808.1"/>
    <property type="molecule type" value="Genomic_DNA"/>
</dbReference>
<keyword evidence="11" id="KW-0282">Flagellum</keyword>
<evidence type="ECO:0000256" key="7">
    <source>
        <dbReference type="ARBA" id="ARBA00022779"/>
    </source>
</evidence>
<comment type="subcellular location">
    <subcellularLocation>
        <location evidence="2">Cell membrane</location>
        <topology evidence="2">Single-pass membrane protein</topology>
    </subcellularLocation>
</comment>
<dbReference type="GO" id="GO:0009425">
    <property type="term" value="C:bacterial-type flagellum basal body"/>
    <property type="evidence" value="ECO:0007669"/>
    <property type="project" value="InterPro"/>
</dbReference>
<keyword evidence="7 10" id="KW-0283">Flagellar rotation</keyword>
<evidence type="ECO:0000256" key="1">
    <source>
        <dbReference type="ARBA" id="ARBA00002254"/>
    </source>
</evidence>
<evidence type="ECO:0000256" key="8">
    <source>
        <dbReference type="ARBA" id="ARBA00022989"/>
    </source>
</evidence>
<name>A0A9Q4DPQ7_BACSC</name>
<protein>
    <recommendedName>
        <fullName evidence="10">Flagellar protein FliL</fullName>
    </recommendedName>
</protein>
<evidence type="ECO:0000256" key="9">
    <source>
        <dbReference type="ARBA" id="ARBA00023136"/>
    </source>
</evidence>
<organism evidence="11 12">
    <name type="scientific">Bacillus spizizenii</name>
    <name type="common">Bacillus subtilis subsp. spizizenii</name>
    <dbReference type="NCBI Taxonomy" id="96241"/>
    <lineage>
        <taxon>Bacteria</taxon>
        <taxon>Bacillati</taxon>
        <taxon>Bacillota</taxon>
        <taxon>Bacilli</taxon>
        <taxon>Bacillales</taxon>
        <taxon>Bacillaceae</taxon>
        <taxon>Bacillus</taxon>
    </lineage>
</organism>
<dbReference type="Proteomes" id="UP001070352">
    <property type="component" value="Unassembled WGS sequence"/>
</dbReference>
<dbReference type="Pfam" id="PF03748">
    <property type="entry name" value="FliL"/>
    <property type="match status" value="1"/>
</dbReference>
<comment type="similarity">
    <text evidence="3 10">Belongs to the FliL family.</text>
</comment>
<keyword evidence="9 10" id="KW-0472">Membrane</keyword>
<dbReference type="PANTHER" id="PTHR35091:SF2">
    <property type="entry name" value="FLAGELLAR PROTEIN FLIL"/>
    <property type="match status" value="1"/>
</dbReference>
<keyword evidence="5 10" id="KW-0145">Chemotaxis</keyword>
<comment type="caution">
    <text evidence="11">The sequence shown here is derived from an EMBL/GenBank/DDBJ whole genome shotgun (WGS) entry which is preliminary data.</text>
</comment>
<evidence type="ECO:0000256" key="6">
    <source>
        <dbReference type="ARBA" id="ARBA00022692"/>
    </source>
</evidence>
<accession>A0A9Q4DPQ7</accession>
<evidence type="ECO:0000313" key="12">
    <source>
        <dbReference type="Proteomes" id="UP001070352"/>
    </source>
</evidence>
<keyword evidence="11" id="KW-0969">Cilium</keyword>
<dbReference type="GO" id="GO:0006935">
    <property type="term" value="P:chemotaxis"/>
    <property type="evidence" value="ECO:0007669"/>
    <property type="project" value="UniProtKB-KW"/>
</dbReference>
<keyword evidence="4 10" id="KW-1003">Cell membrane</keyword>
<dbReference type="NCBIfam" id="NF005826">
    <property type="entry name" value="PRK07718.1"/>
    <property type="match status" value="1"/>
</dbReference>
<sequence length="141" mass="15737">MKKKLMIILLIILIVIGALGAAAYFVLGGKSEEKSEAKKSIDEIVASSVDVEEITTNLKSDNIIRLAIKLETDSDKSKEELEKRDFQVKDAVISLLADTNANEIEGDKGKETFKKELKEKLNSYLQEGKVEKVYITSFNLQ</sequence>
<evidence type="ECO:0000256" key="10">
    <source>
        <dbReference type="RuleBase" id="RU364125"/>
    </source>
</evidence>
<comment type="function">
    <text evidence="1 10">Controls the rotational direction of flagella during chemotaxis.</text>
</comment>